<feature type="compositionally biased region" description="Basic and acidic residues" evidence="1">
    <location>
        <begin position="194"/>
        <end position="204"/>
    </location>
</feature>
<evidence type="ECO:0000256" key="1">
    <source>
        <dbReference type="SAM" id="MobiDB-lite"/>
    </source>
</evidence>
<proteinExistence type="predicted"/>
<organism evidence="2 3">
    <name type="scientific">Mycena pura</name>
    <dbReference type="NCBI Taxonomy" id="153505"/>
    <lineage>
        <taxon>Eukaryota</taxon>
        <taxon>Fungi</taxon>
        <taxon>Dikarya</taxon>
        <taxon>Basidiomycota</taxon>
        <taxon>Agaricomycotina</taxon>
        <taxon>Agaricomycetes</taxon>
        <taxon>Agaricomycetidae</taxon>
        <taxon>Agaricales</taxon>
        <taxon>Marasmiineae</taxon>
        <taxon>Mycenaceae</taxon>
        <taxon>Mycena</taxon>
    </lineage>
</organism>
<sequence>MTPKHSLPRSPSSEPSRKRQHTGSSHSPSSSCLSLSRPTTPYPARPFDSPSNPFGRTRAWNLIQDLPPPTSFAKHLPLRFQYVRRGVARETLEGVYRVVQVPQSYTLVHVKCLIAFLFGGAYGQGAPHTEKGKVGPAYMFELMKNMVVYSSVFRPGQIKYGTTWAYASSVLNPYLYCPDWESEDGDEPASRNTPEPEIREEQVEDERKWMAEEDVTVAHVWPEGGDSSRGMIYQHDANLQVHVTINTMPIKSRRGKDNLPHVFSACGLVYIDEPDEDDDLEEEDQTASLDPSNWNEPKDKFARYYNKNTILPFPTYGGEANSSSTSLDLTFSSSSPRHASSSSLPSLPSPHFSRQGHFSESSPRVCVARTGSSPLRRPKHTPAPRPSQRKRILHLQRRIGALTRVRAEDEPRKRVMRKSERHPAASPEM</sequence>
<feature type="region of interest" description="Disordered" evidence="1">
    <location>
        <begin position="276"/>
        <end position="298"/>
    </location>
</feature>
<feature type="compositionally biased region" description="Low complexity" evidence="1">
    <location>
        <begin position="24"/>
        <end position="36"/>
    </location>
</feature>
<protein>
    <submittedName>
        <fullName evidence="2">Uncharacterized protein</fullName>
    </submittedName>
</protein>
<reference evidence="2" key="1">
    <citation type="submission" date="2023-03" db="EMBL/GenBank/DDBJ databases">
        <title>Massive genome expansion in bonnet fungi (Mycena s.s.) driven by repeated elements and novel gene families across ecological guilds.</title>
        <authorList>
            <consortium name="Lawrence Berkeley National Laboratory"/>
            <person name="Harder C.B."/>
            <person name="Miyauchi S."/>
            <person name="Viragh M."/>
            <person name="Kuo A."/>
            <person name="Thoen E."/>
            <person name="Andreopoulos B."/>
            <person name="Lu D."/>
            <person name="Skrede I."/>
            <person name="Drula E."/>
            <person name="Henrissat B."/>
            <person name="Morin E."/>
            <person name="Kohler A."/>
            <person name="Barry K."/>
            <person name="LaButti K."/>
            <person name="Morin E."/>
            <person name="Salamov A."/>
            <person name="Lipzen A."/>
            <person name="Mereny Z."/>
            <person name="Hegedus B."/>
            <person name="Baldrian P."/>
            <person name="Stursova M."/>
            <person name="Weitz H."/>
            <person name="Taylor A."/>
            <person name="Grigoriev I.V."/>
            <person name="Nagy L.G."/>
            <person name="Martin F."/>
            <person name="Kauserud H."/>
        </authorList>
    </citation>
    <scope>NUCLEOTIDE SEQUENCE</scope>
    <source>
        <strain evidence="2">9144</strain>
    </source>
</reference>
<feature type="compositionally biased region" description="Low complexity" evidence="1">
    <location>
        <begin position="322"/>
        <end position="353"/>
    </location>
</feature>
<feature type="compositionally biased region" description="Polar residues" evidence="1">
    <location>
        <begin position="286"/>
        <end position="295"/>
    </location>
</feature>
<dbReference type="AlphaFoldDB" id="A0AAD6V7K5"/>
<name>A0AAD6V7K5_9AGAR</name>
<feature type="region of interest" description="Disordered" evidence="1">
    <location>
        <begin position="182"/>
        <end position="204"/>
    </location>
</feature>
<gene>
    <name evidence="2" type="ORF">GGX14DRAFT_699416</name>
</gene>
<evidence type="ECO:0000313" key="3">
    <source>
        <dbReference type="Proteomes" id="UP001219525"/>
    </source>
</evidence>
<dbReference type="EMBL" id="JARJCW010000058">
    <property type="protein sequence ID" value="KAJ7201711.1"/>
    <property type="molecule type" value="Genomic_DNA"/>
</dbReference>
<feature type="compositionally biased region" description="Basic and acidic residues" evidence="1">
    <location>
        <begin position="405"/>
        <end position="423"/>
    </location>
</feature>
<feature type="compositionally biased region" description="Acidic residues" evidence="1">
    <location>
        <begin position="276"/>
        <end position="285"/>
    </location>
</feature>
<feature type="region of interest" description="Disordered" evidence="1">
    <location>
        <begin position="1"/>
        <end position="50"/>
    </location>
</feature>
<keyword evidence="3" id="KW-1185">Reference proteome</keyword>
<accession>A0AAD6V7K5</accession>
<feature type="compositionally biased region" description="Basic residues" evidence="1">
    <location>
        <begin position="376"/>
        <end position="397"/>
    </location>
</feature>
<evidence type="ECO:0000313" key="2">
    <source>
        <dbReference type="EMBL" id="KAJ7201711.1"/>
    </source>
</evidence>
<comment type="caution">
    <text evidence="2">The sequence shown here is derived from an EMBL/GenBank/DDBJ whole genome shotgun (WGS) entry which is preliminary data.</text>
</comment>
<dbReference type="Proteomes" id="UP001219525">
    <property type="component" value="Unassembled WGS sequence"/>
</dbReference>
<feature type="region of interest" description="Disordered" evidence="1">
    <location>
        <begin position="322"/>
        <end position="429"/>
    </location>
</feature>